<dbReference type="InterPro" id="IPR054273">
    <property type="entry name" value="DUF7004"/>
</dbReference>
<dbReference type="Pfam" id="PF22539">
    <property type="entry name" value="DUF7004"/>
    <property type="match status" value="1"/>
</dbReference>
<keyword evidence="2" id="KW-1185">Reference proteome</keyword>
<dbReference type="RefSeq" id="WP_377242845.1">
    <property type="nucleotide sequence ID" value="NZ_JBHLXP010000001.1"/>
</dbReference>
<evidence type="ECO:0000313" key="2">
    <source>
        <dbReference type="Proteomes" id="UP001589813"/>
    </source>
</evidence>
<comment type="caution">
    <text evidence="1">The sequence shown here is derived from an EMBL/GenBank/DDBJ whole genome shotgun (WGS) entry which is preliminary data.</text>
</comment>
<protein>
    <submittedName>
        <fullName evidence="1">DUF7004 family protein</fullName>
    </submittedName>
</protein>
<sequence length="181" mass="21225">MAFVVTQRFAEQSSEIATLLDGTQLVFSQGKFDFWCIYHIRNGFAHALRDEEVFSLMQKYTGSIQRFWLYKDFLTVFKLVTTDINCGVVNYITNIAMQYETPREVQFILMFLYAGMVAEENKDKAILKKYIKRLGVHQVLVELMPPKMAANYSRRKKWQELQLECEVRGFYSQDITLKLSA</sequence>
<dbReference type="Proteomes" id="UP001589813">
    <property type="component" value="Unassembled WGS sequence"/>
</dbReference>
<dbReference type="EMBL" id="JBHLXP010000001">
    <property type="protein sequence ID" value="MFC0048553.1"/>
    <property type="molecule type" value="Genomic_DNA"/>
</dbReference>
<evidence type="ECO:0000313" key="1">
    <source>
        <dbReference type="EMBL" id="MFC0048553.1"/>
    </source>
</evidence>
<reference evidence="1 2" key="1">
    <citation type="submission" date="2024-09" db="EMBL/GenBank/DDBJ databases">
        <authorList>
            <person name="Sun Q."/>
            <person name="Mori K."/>
        </authorList>
    </citation>
    <scope>NUCLEOTIDE SEQUENCE [LARGE SCALE GENOMIC DNA]</scope>
    <source>
        <strain evidence="1 2">KCTC 23315</strain>
    </source>
</reference>
<name>A0ABV6BET1_9GAMM</name>
<gene>
    <name evidence="1" type="ORF">ACFFJP_09655</name>
</gene>
<proteinExistence type="predicted"/>
<accession>A0ABV6BET1</accession>
<organism evidence="1 2">
    <name type="scientific">Rheinheimera tilapiae</name>
    <dbReference type="NCBI Taxonomy" id="875043"/>
    <lineage>
        <taxon>Bacteria</taxon>
        <taxon>Pseudomonadati</taxon>
        <taxon>Pseudomonadota</taxon>
        <taxon>Gammaproteobacteria</taxon>
        <taxon>Chromatiales</taxon>
        <taxon>Chromatiaceae</taxon>
        <taxon>Rheinheimera</taxon>
    </lineage>
</organism>